<comment type="subcellular location">
    <subcellularLocation>
        <location evidence="3 16 17">Cell membrane</location>
        <topology evidence="3 16 17">Single-pass membrane protein</topology>
    </subcellularLocation>
</comment>
<evidence type="ECO:0000256" key="1">
    <source>
        <dbReference type="ARBA" id="ARBA00001959"/>
    </source>
</evidence>
<dbReference type="OrthoDB" id="5772594at2"/>
<evidence type="ECO:0000256" key="7">
    <source>
        <dbReference type="ARBA" id="ARBA00022475"/>
    </source>
</evidence>
<feature type="transmembrane region" description="Helical" evidence="16 17">
    <location>
        <begin position="12"/>
        <end position="30"/>
    </location>
</feature>
<dbReference type="EC" id="7.2.4.2" evidence="16"/>
<name>A0A2V1GUU4_9GAMM</name>
<keyword evidence="6 16" id="KW-0813">Transport</keyword>
<accession>A0A2V1GUU4</accession>
<reference evidence="18 19" key="1">
    <citation type="submission" date="2018-04" db="EMBL/GenBank/DDBJ databases">
        <title>Thalassorhabdus spongiae gen. nov., sp. nov., isolated from a marine sponge in South-West Iceland.</title>
        <authorList>
            <person name="Knobloch S."/>
            <person name="Daussin A."/>
            <person name="Johannsson R."/>
            <person name="Marteinsson V.T."/>
        </authorList>
    </citation>
    <scope>NUCLEOTIDE SEQUENCE [LARGE SCALE GENOMIC DNA]</scope>
    <source>
        <strain evidence="18 19">Hp12</strain>
    </source>
</reference>
<organism evidence="18 19">
    <name type="scientific">Pelagibaculum spongiae</name>
    <dbReference type="NCBI Taxonomy" id="2080658"/>
    <lineage>
        <taxon>Bacteria</taxon>
        <taxon>Pseudomonadati</taxon>
        <taxon>Pseudomonadota</taxon>
        <taxon>Gammaproteobacteria</taxon>
        <taxon>Oceanospirillales</taxon>
        <taxon>Pelagibaculum</taxon>
    </lineage>
</organism>
<keyword evidence="14 16" id="KW-0739">Sodium transport</keyword>
<keyword evidence="13 16" id="KW-0472">Membrane</keyword>
<dbReference type="GO" id="GO:0015451">
    <property type="term" value="F:decarboxylation-driven active transmembrane transporter activity"/>
    <property type="evidence" value="ECO:0007669"/>
    <property type="project" value="UniProtKB-EC"/>
</dbReference>
<comment type="catalytic activity">
    <reaction evidence="15 16 17">
        <text>oxaloacetate + 2 Na(+)(in) + H(+) = pyruvate + 2 Na(+)(out) + CO2</text>
        <dbReference type="Rhea" id="RHEA:57724"/>
        <dbReference type="ChEBI" id="CHEBI:15361"/>
        <dbReference type="ChEBI" id="CHEBI:15378"/>
        <dbReference type="ChEBI" id="CHEBI:16452"/>
        <dbReference type="ChEBI" id="CHEBI:16526"/>
        <dbReference type="ChEBI" id="CHEBI:29101"/>
        <dbReference type="EC" id="7.2.4.2"/>
    </reaction>
</comment>
<evidence type="ECO:0000256" key="16">
    <source>
        <dbReference type="HAMAP-Rule" id="MF_00404"/>
    </source>
</evidence>
<evidence type="ECO:0000313" key="18">
    <source>
        <dbReference type="EMBL" id="PVZ69779.1"/>
    </source>
</evidence>
<evidence type="ECO:0000256" key="15">
    <source>
        <dbReference type="ARBA" id="ARBA00048176"/>
    </source>
</evidence>
<dbReference type="GO" id="GO:0005886">
    <property type="term" value="C:plasma membrane"/>
    <property type="evidence" value="ECO:0007669"/>
    <property type="project" value="UniProtKB-SubCell"/>
</dbReference>
<evidence type="ECO:0000256" key="10">
    <source>
        <dbReference type="ARBA" id="ARBA00022989"/>
    </source>
</evidence>
<sequence>MSEILLEGVEIMLIGMGTVFVFLGLLVVATSTMSRLITRMQGEPETIAATTAQQSKPKNGQVTDPALLAVISAAVHQFRRKHNK</sequence>
<keyword evidence="10 16" id="KW-1133">Transmembrane helix</keyword>
<evidence type="ECO:0000256" key="11">
    <source>
        <dbReference type="ARBA" id="ARBA00023053"/>
    </source>
</evidence>
<comment type="function">
    <text evidence="2 16 17">Catalyzes the decarboxylation of oxaloacetate coupled to Na(+) translocation.</text>
</comment>
<dbReference type="RefSeq" id="WP_116687110.1">
    <property type="nucleotide sequence ID" value="NZ_CAWNYD010000003.1"/>
</dbReference>
<evidence type="ECO:0000313" key="19">
    <source>
        <dbReference type="Proteomes" id="UP000244906"/>
    </source>
</evidence>
<dbReference type="Pfam" id="PF04277">
    <property type="entry name" value="OAD_gamma"/>
    <property type="match status" value="1"/>
</dbReference>
<dbReference type="GO" id="GO:0008948">
    <property type="term" value="F:oxaloacetate decarboxylase activity"/>
    <property type="evidence" value="ECO:0007669"/>
    <property type="project" value="UniProtKB-UniRule"/>
</dbReference>
<dbReference type="EMBL" id="QDDL01000003">
    <property type="protein sequence ID" value="PVZ69779.1"/>
    <property type="molecule type" value="Genomic_DNA"/>
</dbReference>
<evidence type="ECO:0000256" key="14">
    <source>
        <dbReference type="ARBA" id="ARBA00023201"/>
    </source>
</evidence>
<dbReference type="GO" id="GO:0015081">
    <property type="term" value="F:sodium ion transmembrane transporter activity"/>
    <property type="evidence" value="ECO:0007669"/>
    <property type="project" value="UniProtKB-UniRule"/>
</dbReference>
<evidence type="ECO:0000256" key="8">
    <source>
        <dbReference type="ARBA" id="ARBA00022692"/>
    </source>
</evidence>
<dbReference type="NCBIfam" id="TIGR01195">
    <property type="entry name" value="oadG_fam"/>
    <property type="match status" value="1"/>
</dbReference>
<protein>
    <recommendedName>
        <fullName evidence="16">Probable oxaloacetate decarboxylase gamma chain</fullName>
        <ecNumber evidence="16">7.2.4.2</ecNumber>
    </recommendedName>
</protein>
<comment type="similarity">
    <text evidence="4 16 17">Belongs to the OadG family.</text>
</comment>
<evidence type="ECO:0000256" key="13">
    <source>
        <dbReference type="ARBA" id="ARBA00023136"/>
    </source>
</evidence>
<evidence type="ECO:0000256" key="5">
    <source>
        <dbReference type="ARBA" id="ARBA00011869"/>
    </source>
</evidence>
<evidence type="ECO:0000256" key="12">
    <source>
        <dbReference type="ARBA" id="ARBA00023065"/>
    </source>
</evidence>
<evidence type="ECO:0000256" key="4">
    <source>
        <dbReference type="ARBA" id="ARBA00005844"/>
    </source>
</evidence>
<dbReference type="InterPro" id="IPR023424">
    <property type="entry name" value="OadG"/>
</dbReference>
<comment type="subunit">
    <text evidence="5 16">Heterotrimer of an alpha, a beta and a gamma subunit.</text>
</comment>
<evidence type="ECO:0000256" key="3">
    <source>
        <dbReference type="ARBA" id="ARBA00004162"/>
    </source>
</evidence>
<proteinExistence type="inferred from homology"/>
<keyword evidence="12 16" id="KW-0406">Ion transport</keyword>
<evidence type="ECO:0000256" key="6">
    <source>
        <dbReference type="ARBA" id="ARBA00022448"/>
    </source>
</evidence>
<keyword evidence="8 16" id="KW-0812">Transmembrane</keyword>
<dbReference type="Proteomes" id="UP000244906">
    <property type="component" value="Unassembled WGS sequence"/>
</dbReference>
<comment type="caution">
    <text evidence="18">The sequence shown here is derived from an EMBL/GenBank/DDBJ whole genome shotgun (WGS) entry which is preliminary data.</text>
</comment>
<dbReference type="GO" id="GO:0036376">
    <property type="term" value="P:sodium ion export across plasma membrane"/>
    <property type="evidence" value="ECO:0007669"/>
    <property type="project" value="InterPro"/>
</dbReference>
<gene>
    <name evidence="16" type="primary">oadG</name>
    <name evidence="18" type="ORF">DC094_10810</name>
</gene>
<dbReference type="InterPro" id="IPR005899">
    <property type="entry name" value="Na_pump_deCOase"/>
</dbReference>
<keyword evidence="19" id="KW-1185">Reference proteome</keyword>
<comment type="cofactor">
    <cofactor evidence="1 16 17">
        <name>Na(+)</name>
        <dbReference type="ChEBI" id="CHEBI:29101"/>
    </cofactor>
</comment>
<evidence type="ECO:0000256" key="2">
    <source>
        <dbReference type="ARBA" id="ARBA00003002"/>
    </source>
</evidence>
<dbReference type="AlphaFoldDB" id="A0A2V1GUU4"/>
<evidence type="ECO:0000256" key="9">
    <source>
        <dbReference type="ARBA" id="ARBA00022967"/>
    </source>
</evidence>
<keyword evidence="9 16" id="KW-1278">Translocase</keyword>
<keyword evidence="11 16" id="KW-0915">Sodium</keyword>
<dbReference type="HAMAP" id="MF_00404">
    <property type="entry name" value="OadG"/>
    <property type="match status" value="1"/>
</dbReference>
<evidence type="ECO:0000256" key="17">
    <source>
        <dbReference type="RuleBase" id="RU004278"/>
    </source>
</evidence>
<keyword evidence="7 16" id="KW-1003">Cell membrane</keyword>